<dbReference type="GeneID" id="30982713"/>
<protein>
    <submittedName>
        <fullName evidence="1">Uncharacterized protein</fullName>
    </submittedName>
</protein>
<dbReference type="Proteomes" id="UP000094285">
    <property type="component" value="Unassembled WGS sequence"/>
</dbReference>
<organism evidence="1 2">
    <name type="scientific">Suhomyces tanzawaensis NRRL Y-17324</name>
    <dbReference type="NCBI Taxonomy" id="984487"/>
    <lineage>
        <taxon>Eukaryota</taxon>
        <taxon>Fungi</taxon>
        <taxon>Dikarya</taxon>
        <taxon>Ascomycota</taxon>
        <taxon>Saccharomycotina</taxon>
        <taxon>Pichiomycetes</taxon>
        <taxon>Debaryomycetaceae</taxon>
        <taxon>Suhomyces</taxon>
    </lineage>
</organism>
<keyword evidence="2" id="KW-1185">Reference proteome</keyword>
<proteinExistence type="predicted"/>
<evidence type="ECO:0000313" key="1">
    <source>
        <dbReference type="EMBL" id="ODV80291.1"/>
    </source>
</evidence>
<dbReference type="AlphaFoldDB" id="A0A1E4SLA1"/>
<dbReference type="OrthoDB" id="4080273at2759"/>
<feature type="non-terminal residue" evidence="1">
    <location>
        <position position="1"/>
    </location>
</feature>
<dbReference type="RefSeq" id="XP_020065413.1">
    <property type="nucleotide sequence ID" value="XM_020208576.1"/>
</dbReference>
<name>A0A1E4SLA1_9ASCO</name>
<reference evidence="2" key="1">
    <citation type="submission" date="2016-05" db="EMBL/GenBank/DDBJ databases">
        <title>Comparative genomics of biotechnologically important yeasts.</title>
        <authorList>
            <consortium name="DOE Joint Genome Institute"/>
            <person name="Riley R."/>
            <person name="Haridas S."/>
            <person name="Wolfe K.H."/>
            <person name="Lopes M.R."/>
            <person name="Hittinger C.T."/>
            <person name="Goker M."/>
            <person name="Salamov A."/>
            <person name="Wisecaver J."/>
            <person name="Long T.M."/>
            <person name="Aerts A.L."/>
            <person name="Barry K."/>
            <person name="Choi C."/>
            <person name="Clum A."/>
            <person name="Coughlan A.Y."/>
            <person name="Deshpande S."/>
            <person name="Douglass A.P."/>
            <person name="Hanson S.J."/>
            <person name="Klenk H.-P."/>
            <person name="Labutti K."/>
            <person name="Lapidus A."/>
            <person name="Lindquist E."/>
            <person name="Lipzen A."/>
            <person name="Meier-Kolthoff J.P."/>
            <person name="Ohm R.A."/>
            <person name="Otillar R.P."/>
            <person name="Pangilinan J."/>
            <person name="Peng Y."/>
            <person name="Rokas A."/>
            <person name="Rosa C.A."/>
            <person name="Scheuner C."/>
            <person name="Sibirny A.A."/>
            <person name="Slot J.C."/>
            <person name="Stielow J.B."/>
            <person name="Sun H."/>
            <person name="Kurtzman C.P."/>
            <person name="Blackwell M."/>
            <person name="Grigoriev I.V."/>
            <person name="Jeffries T.W."/>
        </authorList>
    </citation>
    <scope>NUCLEOTIDE SEQUENCE [LARGE SCALE GENOMIC DNA]</scope>
    <source>
        <strain evidence="2">NRRL Y-17324</strain>
    </source>
</reference>
<accession>A0A1E4SLA1</accession>
<evidence type="ECO:0000313" key="2">
    <source>
        <dbReference type="Proteomes" id="UP000094285"/>
    </source>
</evidence>
<dbReference type="EMBL" id="KV453911">
    <property type="protein sequence ID" value="ODV80291.1"/>
    <property type="molecule type" value="Genomic_DNA"/>
</dbReference>
<sequence>GAGGKALTIVFVSVLSWYTGLKFWKPIVIEHLKQEDRLRKDIEIEYDENEQPKSWEDLRNKVKETLRP</sequence>
<gene>
    <name evidence="1" type="ORF">CANTADRAFT_34183</name>
</gene>
<feature type="non-terminal residue" evidence="1">
    <location>
        <position position="68"/>
    </location>
</feature>